<evidence type="ECO:0000313" key="3">
    <source>
        <dbReference type="EMBL" id="VFK63199.1"/>
    </source>
</evidence>
<dbReference type="InterPro" id="IPR029060">
    <property type="entry name" value="PIN-like_dom_sf"/>
</dbReference>
<dbReference type="EMBL" id="CAADFY010000188">
    <property type="protein sequence ID" value="VFK59786.1"/>
    <property type="molecule type" value="Genomic_DNA"/>
</dbReference>
<evidence type="ECO:0000313" key="2">
    <source>
        <dbReference type="EMBL" id="VFK59786.1"/>
    </source>
</evidence>
<protein>
    <submittedName>
        <fullName evidence="4">Predicted nucleic-acid-binding protein, contains PIN domain</fullName>
    </submittedName>
</protein>
<dbReference type="EMBL" id="CAADFV010000184">
    <property type="protein sequence ID" value="VFK68459.1"/>
    <property type="molecule type" value="Genomic_DNA"/>
</dbReference>
<name>A0A451AR00_9GAMM</name>
<gene>
    <name evidence="3" type="ORF">BECKTUN1418D_GA0071000_12024</name>
    <name evidence="4" type="ORF">BECKTUN1418E_GA0071001_11844</name>
    <name evidence="2" type="ORF">BECKTUN1418F_GA0071002_11884</name>
</gene>
<dbReference type="Pfam" id="PF01850">
    <property type="entry name" value="PIN"/>
    <property type="match status" value="1"/>
</dbReference>
<organism evidence="4">
    <name type="scientific">Candidatus Kentrum sp. TUN</name>
    <dbReference type="NCBI Taxonomy" id="2126343"/>
    <lineage>
        <taxon>Bacteria</taxon>
        <taxon>Pseudomonadati</taxon>
        <taxon>Pseudomonadota</taxon>
        <taxon>Gammaproteobacteria</taxon>
        <taxon>Candidatus Kentrum</taxon>
    </lineage>
</organism>
<proteinExistence type="predicted"/>
<dbReference type="Gene3D" id="3.40.50.1010">
    <property type="entry name" value="5'-nuclease"/>
    <property type="match status" value="1"/>
</dbReference>
<evidence type="ECO:0000259" key="1">
    <source>
        <dbReference type="Pfam" id="PF01850"/>
    </source>
</evidence>
<dbReference type="InterPro" id="IPR002716">
    <property type="entry name" value="PIN_dom"/>
</dbReference>
<accession>A0A451AR00</accession>
<dbReference type="EMBL" id="CAADFX010000202">
    <property type="protein sequence ID" value="VFK63199.1"/>
    <property type="molecule type" value="Genomic_DNA"/>
</dbReference>
<sequence>MIAVDTNIVVRLLTGDDRQQFDKALHLFEEHDIFIPDSVILEMEWVLRYAYAFTPDAICSAYNKLFGLPNVHTTNPTLIAQAIQWHEQGLDFADALHLSLCQKYDVFFTFDKDFVHKANGLGRCSVLKP</sequence>
<dbReference type="AlphaFoldDB" id="A0A451AR00"/>
<evidence type="ECO:0000313" key="4">
    <source>
        <dbReference type="EMBL" id="VFK68459.1"/>
    </source>
</evidence>
<reference evidence="4" key="1">
    <citation type="submission" date="2019-02" db="EMBL/GenBank/DDBJ databases">
        <authorList>
            <person name="Gruber-Vodicka R. H."/>
            <person name="Seah K. B. B."/>
        </authorList>
    </citation>
    <scope>NUCLEOTIDE SEQUENCE</scope>
    <source>
        <strain evidence="3">BECK_BY1</strain>
        <strain evidence="4">BECK_BY2</strain>
        <strain evidence="2">BECK_BY3</strain>
    </source>
</reference>
<dbReference type="CDD" id="cd18683">
    <property type="entry name" value="PIN_VapC-like"/>
    <property type="match status" value="1"/>
</dbReference>
<feature type="domain" description="PIN" evidence="1">
    <location>
        <begin position="2"/>
        <end position="118"/>
    </location>
</feature>
<dbReference type="SUPFAM" id="SSF88723">
    <property type="entry name" value="PIN domain-like"/>
    <property type="match status" value="1"/>
</dbReference>